<dbReference type="eggNOG" id="ENOG502S7QT">
    <property type="taxonomic scope" value="Eukaryota"/>
</dbReference>
<reference evidence="7" key="1">
    <citation type="submission" date="2023-03" db="UniProtKB">
        <authorList>
            <consortium name="EnsemblPlants"/>
        </authorList>
    </citation>
    <scope>IDENTIFICATION</scope>
</reference>
<dbReference type="CDD" id="cd06661">
    <property type="entry name" value="GGCT_like"/>
    <property type="match status" value="1"/>
</dbReference>
<sequence length="180" mass="20928">MVGSVQLVSCRNYKQFEWEMDSASLAARASLHPQQNLHSVFVYGSLMADEVLRILLKRTPQSSDAVLNGYQRLSVKGRLYPAIIPVTSKKVSGKIISGIKDSEMYLLDAYEDFEYKRITVEVSLMDSLEKLLVYAYVWGNEKDPNLYGEWDFEEWRRDHLEAYIEMVKEFMEEYEQHPGP</sequence>
<dbReference type="Gramene" id="MELO3C003602.2.1">
    <property type="protein sequence ID" value="MELO3C003602.2.1"/>
    <property type="gene ID" value="MELO3C003602.2"/>
</dbReference>
<dbReference type="PANTHER" id="PTHR31544">
    <property type="entry name" value="AIG2-LIKE PROTEIN D"/>
    <property type="match status" value="1"/>
</dbReference>
<dbReference type="GO" id="GO:0016746">
    <property type="term" value="F:acyltransferase activity"/>
    <property type="evidence" value="ECO:0007669"/>
    <property type="project" value="UniProtKB-KW"/>
</dbReference>
<dbReference type="Gene3D" id="3.10.490.10">
    <property type="entry name" value="Gamma-glutamyl cyclotransferase-like"/>
    <property type="match status" value="1"/>
</dbReference>
<evidence type="ECO:0000256" key="2">
    <source>
        <dbReference type="ARBA" id="ARBA00008861"/>
    </source>
</evidence>
<comment type="similarity">
    <text evidence="2">Belongs to the gamma-glutamylcyclotransferase family.</text>
</comment>
<proteinExistence type="inferred from homology"/>
<evidence type="ECO:0000256" key="5">
    <source>
        <dbReference type="ARBA" id="ARBA00030602"/>
    </source>
</evidence>
<dbReference type="InterPro" id="IPR013024">
    <property type="entry name" value="GGCT-like"/>
</dbReference>
<dbReference type="SUPFAM" id="SSF110857">
    <property type="entry name" value="Gamma-glutamyl cyclotransferase-like"/>
    <property type="match status" value="1"/>
</dbReference>
<keyword evidence="3" id="KW-0808">Transferase</keyword>
<dbReference type="InterPro" id="IPR045038">
    <property type="entry name" value="AIG2-like"/>
</dbReference>
<dbReference type="PANTHER" id="PTHR31544:SF2">
    <property type="entry name" value="AIG2-LIKE PROTEIN D"/>
    <property type="match status" value="1"/>
</dbReference>
<evidence type="ECO:0000256" key="3">
    <source>
        <dbReference type="ARBA" id="ARBA00022679"/>
    </source>
</evidence>
<protein>
    <recommendedName>
        <fullName evidence="5">Putative gamma-glutamylcyclotransferase</fullName>
    </recommendedName>
</protein>
<keyword evidence="4" id="KW-0012">Acyltransferase</keyword>
<dbReference type="Gene3D" id="6.10.250.210">
    <property type="match status" value="1"/>
</dbReference>
<name>A0A1S3CQU6_CUCME</name>
<gene>
    <name evidence="7" type="primary">103503732</name>
</gene>
<accession>A0A1S3CQU6</accession>
<dbReference type="AlphaFoldDB" id="A0A1S3CQU6"/>
<evidence type="ECO:0000256" key="1">
    <source>
        <dbReference type="ARBA" id="ARBA00002782"/>
    </source>
</evidence>
<dbReference type="InterPro" id="IPR036568">
    <property type="entry name" value="GGCT-like_sf"/>
</dbReference>
<feature type="domain" description="Gamma-glutamylcyclotransferase AIG2-like" evidence="6">
    <location>
        <begin position="40"/>
        <end position="151"/>
    </location>
</feature>
<evidence type="ECO:0000313" key="7">
    <source>
        <dbReference type="EnsemblPlants" id="MELO3C003602.2.1"/>
    </source>
</evidence>
<evidence type="ECO:0000256" key="4">
    <source>
        <dbReference type="ARBA" id="ARBA00023315"/>
    </source>
</evidence>
<evidence type="ECO:0000259" key="6">
    <source>
        <dbReference type="Pfam" id="PF06094"/>
    </source>
</evidence>
<comment type="function">
    <text evidence="1">Putative gamma-glutamylcyclotransferase.</text>
</comment>
<dbReference type="InterPro" id="IPR009288">
    <property type="entry name" value="AIG2-like_dom"/>
</dbReference>
<dbReference type="Pfam" id="PF06094">
    <property type="entry name" value="GGACT"/>
    <property type="match status" value="1"/>
</dbReference>
<organism evidence="7">
    <name type="scientific">Cucumis melo</name>
    <name type="common">Muskmelon</name>
    <dbReference type="NCBI Taxonomy" id="3656"/>
    <lineage>
        <taxon>Eukaryota</taxon>
        <taxon>Viridiplantae</taxon>
        <taxon>Streptophyta</taxon>
        <taxon>Embryophyta</taxon>
        <taxon>Tracheophyta</taxon>
        <taxon>Spermatophyta</taxon>
        <taxon>Magnoliopsida</taxon>
        <taxon>eudicotyledons</taxon>
        <taxon>Gunneridae</taxon>
        <taxon>Pentapetalae</taxon>
        <taxon>rosids</taxon>
        <taxon>fabids</taxon>
        <taxon>Cucurbitales</taxon>
        <taxon>Cucurbitaceae</taxon>
        <taxon>Benincaseae</taxon>
        <taxon>Cucumis</taxon>
    </lineage>
</organism>
<dbReference type="EnsemblPlants" id="MELO3C003602.2.1">
    <property type="protein sequence ID" value="MELO3C003602.2.1"/>
    <property type="gene ID" value="MELO3C003602.2"/>
</dbReference>